<organism evidence="3 4">
    <name type="scientific">Dillenia turbinata</name>
    <dbReference type="NCBI Taxonomy" id="194707"/>
    <lineage>
        <taxon>Eukaryota</taxon>
        <taxon>Viridiplantae</taxon>
        <taxon>Streptophyta</taxon>
        <taxon>Embryophyta</taxon>
        <taxon>Tracheophyta</taxon>
        <taxon>Spermatophyta</taxon>
        <taxon>Magnoliopsida</taxon>
        <taxon>eudicotyledons</taxon>
        <taxon>Gunneridae</taxon>
        <taxon>Pentapetalae</taxon>
        <taxon>Dilleniales</taxon>
        <taxon>Dilleniaceae</taxon>
        <taxon>Dillenia</taxon>
    </lineage>
</organism>
<protein>
    <submittedName>
        <fullName evidence="3">Protein kinase domain</fullName>
    </submittedName>
</protein>
<feature type="domain" description="Protein kinase" evidence="2">
    <location>
        <begin position="1"/>
        <end position="210"/>
    </location>
</feature>
<feature type="non-terminal residue" evidence="3">
    <location>
        <position position="219"/>
    </location>
</feature>
<dbReference type="AlphaFoldDB" id="A0AAN8YX38"/>
<dbReference type="Gene3D" id="3.30.200.20">
    <property type="entry name" value="Phosphorylase Kinase, domain 1"/>
    <property type="match status" value="1"/>
</dbReference>
<dbReference type="SUPFAM" id="SSF56112">
    <property type="entry name" value="Protein kinase-like (PK-like)"/>
    <property type="match status" value="1"/>
</dbReference>
<dbReference type="InterPro" id="IPR000719">
    <property type="entry name" value="Prot_kinase_dom"/>
</dbReference>
<dbReference type="InterPro" id="IPR050235">
    <property type="entry name" value="CK1_Ser-Thr_kinase"/>
</dbReference>
<comment type="similarity">
    <text evidence="1">Belongs to the protein kinase superfamily. CK1 Ser/Thr protein kinase family. Casein kinase I subfamily.</text>
</comment>
<dbReference type="InterPro" id="IPR011009">
    <property type="entry name" value="Kinase-like_dom_sf"/>
</dbReference>
<dbReference type="GO" id="GO:0005524">
    <property type="term" value="F:ATP binding"/>
    <property type="evidence" value="ECO:0007669"/>
    <property type="project" value="InterPro"/>
</dbReference>
<evidence type="ECO:0000259" key="2">
    <source>
        <dbReference type="PROSITE" id="PS50011"/>
    </source>
</evidence>
<reference evidence="3 4" key="1">
    <citation type="submission" date="2023-12" db="EMBL/GenBank/DDBJ databases">
        <title>A high-quality genome assembly for Dillenia turbinata (Dilleniales).</title>
        <authorList>
            <person name="Chanderbali A."/>
        </authorList>
    </citation>
    <scope>NUCLEOTIDE SEQUENCE [LARGE SCALE GENOMIC DNA]</scope>
    <source>
        <strain evidence="3">LSX21</strain>
        <tissue evidence="3">Leaf</tissue>
    </source>
</reference>
<dbReference type="EMBL" id="JBAMMX010000027">
    <property type="protein sequence ID" value="KAK6912828.1"/>
    <property type="molecule type" value="Genomic_DNA"/>
</dbReference>
<dbReference type="Gene3D" id="1.10.510.10">
    <property type="entry name" value="Transferase(Phosphotransferase) domain 1"/>
    <property type="match status" value="1"/>
</dbReference>
<dbReference type="Proteomes" id="UP001370490">
    <property type="component" value="Unassembled WGS sequence"/>
</dbReference>
<comment type="caution">
    <text evidence="3">The sequence shown here is derived from an EMBL/GenBank/DDBJ whole genome shotgun (WGS) entry which is preliminary data.</text>
</comment>
<proteinExistence type="inferred from homology"/>
<dbReference type="Pfam" id="PF00069">
    <property type="entry name" value="Pkinase"/>
    <property type="match status" value="1"/>
</dbReference>
<accession>A0AAN8YX38</accession>
<name>A0AAN8YX38_9MAGN</name>
<keyword evidence="3" id="KW-0418">Kinase</keyword>
<evidence type="ECO:0000256" key="1">
    <source>
        <dbReference type="ARBA" id="ARBA00005926"/>
    </source>
</evidence>
<dbReference type="GO" id="GO:0004672">
    <property type="term" value="F:protein kinase activity"/>
    <property type="evidence" value="ECO:0007669"/>
    <property type="project" value="InterPro"/>
</dbReference>
<keyword evidence="3" id="KW-0808">Transferase</keyword>
<sequence>EKVRTKLPQLPNEHQLYKALQGGRNYLFWDSKLRWYGVEGDCNVLVIDLLDHSLEQLFNFCGRKLSLKTFLMLACQMVYIIDFGLAKKYKHSSTHQHIKYKENNNFVGTARYASMNNLLGIEQSRRDDLESLGYVFMYFLRGSLPWQGRKVANKKQKYRKITEKKFSTSIEALCEGYPSEFVTYFQYCCELRFDGRPDYAYLKNMFHDLLINDTLIAKR</sequence>
<gene>
    <name evidence="3" type="ORF">RJ641_022429</name>
</gene>
<dbReference type="PROSITE" id="PS50011">
    <property type="entry name" value="PROTEIN_KINASE_DOM"/>
    <property type="match status" value="1"/>
</dbReference>
<keyword evidence="4" id="KW-1185">Reference proteome</keyword>
<feature type="non-terminal residue" evidence="3">
    <location>
        <position position="1"/>
    </location>
</feature>
<dbReference type="PANTHER" id="PTHR11909">
    <property type="entry name" value="CASEIN KINASE-RELATED"/>
    <property type="match status" value="1"/>
</dbReference>
<evidence type="ECO:0000313" key="4">
    <source>
        <dbReference type="Proteomes" id="UP001370490"/>
    </source>
</evidence>
<evidence type="ECO:0000313" key="3">
    <source>
        <dbReference type="EMBL" id="KAK6912828.1"/>
    </source>
</evidence>